<accession>A0AAD4BBZ3</accession>
<feature type="region of interest" description="Disordered" evidence="1">
    <location>
        <begin position="1"/>
        <end position="21"/>
    </location>
</feature>
<name>A0AAD4BBZ3_BOLED</name>
<dbReference type="AlphaFoldDB" id="A0AAD4BBZ3"/>
<sequence length="65" mass="7235">MSPNYRRIARPNPHTCHDHDHRRSQCAASTAYEKIWDHASGSLLVEESVGVITDSRGQSLDFGLG</sequence>
<proteinExistence type="predicted"/>
<dbReference type="EMBL" id="WHUW01000001">
    <property type="protein sequence ID" value="KAF8452381.1"/>
    <property type="molecule type" value="Genomic_DNA"/>
</dbReference>
<evidence type="ECO:0000313" key="4">
    <source>
        <dbReference type="Proteomes" id="UP001194468"/>
    </source>
</evidence>
<protein>
    <submittedName>
        <fullName evidence="2">Uncharacterized protein</fullName>
    </submittedName>
</protein>
<gene>
    <name evidence="2" type="ORF">L210DRAFT_3656399</name>
    <name evidence="3" type="ORF">L210DRAFT_979666</name>
</gene>
<dbReference type="Proteomes" id="UP001194468">
    <property type="component" value="Unassembled WGS sequence"/>
</dbReference>
<evidence type="ECO:0000256" key="1">
    <source>
        <dbReference type="SAM" id="MobiDB-lite"/>
    </source>
</evidence>
<comment type="caution">
    <text evidence="2">The sequence shown here is derived from an EMBL/GenBank/DDBJ whole genome shotgun (WGS) entry which is preliminary data.</text>
</comment>
<evidence type="ECO:0000313" key="3">
    <source>
        <dbReference type="EMBL" id="KAF8452381.1"/>
    </source>
</evidence>
<dbReference type="SUPFAM" id="SSF56655">
    <property type="entry name" value="Carbohydrate phosphatase"/>
    <property type="match status" value="1"/>
</dbReference>
<keyword evidence="4" id="KW-1185">Reference proteome</keyword>
<dbReference type="Gene3D" id="3.40.190.80">
    <property type="match status" value="1"/>
</dbReference>
<evidence type="ECO:0000313" key="2">
    <source>
        <dbReference type="EMBL" id="KAF8416739.1"/>
    </source>
</evidence>
<organism evidence="2 4">
    <name type="scientific">Boletus edulis BED1</name>
    <dbReference type="NCBI Taxonomy" id="1328754"/>
    <lineage>
        <taxon>Eukaryota</taxon>
        <taxon>Fungi</taxon>
        <taxon>Dikarya</taxon>
        <taxon>Basidiomycota</taxon>
        <taxon>Agaricomycotina</taxon>
        <taxon>Agaricomycetes</taxon>
        <taxon>Agaricomycetidae</taxon>
        <taxon>Boletales</taxon>
        <taxon>Boletineae</taxon>
        <taxon>Boletaceae</taxon>
        <taxon>Boletoideae</taxon>
        <taxon>Boletus</taxon>
    </lineage>
</organism>
<reference evidence="2" key="1">
    <citation type="submission" date="2019-10" db="EMBL/GenBank/DDBJ databases">
        <authorList>
            <consortium name="DOE Joint Genome Institute"/>
            <person name="Kuo A."/>
            <person name="Miyauchi S."/>
            <person name="Kiss E."/>
            <person name="Drula E."/>
            <person name="Kohler A."/>
            <person name="Sanchez-Garcia M."/>
            <person name="Andreopoulos B."/>
            <person name="Barry K.W."/>
            <person name="Bonito G."/>
            <person name="Buee M."/>
            <person name="Carver A."/>
            <person name="Chen C."/>
            <person name="Cichocki N."/>
            <person name="Clum A."/>
            <person name="Culley D."/>
            <person name="Crous P.W."/>
            <person name="Fauchery L."/>
            <person name="Girlanda M."/>
            <person name="Hayes R."/>
            <person name="Keri Z."/>
            <person name="LaButti K."/>
            <person name="Lipzen A."/>
            <person name="Lombard V."/>
            <person name="Magnuson J."/>
            <person name="Maillard F."/>
            <person name="Morin E."/>
            <person name="Murat C."/>
            <person name="Nolan M."/>
            <person name="Ohm R."/>
            <person name="Pangilinan J."/>
            <person name="Pereira M."/>
            <person name="Perotto S."/>
            <person name="Peter M."/>
            <person name="Riley R."/>
            <person name="Sitrit Y."/>
            <person name="Stielow B."/>
            <person name="Szollosi G."/>
            <person name="Zifcakova L."/>
            <person name="Stursova M."/>
            <person name="Spatafora J.W."/>
            <person name="Tedersoo L."/>
            <person name="Vaario L.-M."/>
            <person name="Yamada A."/>
            <person name="Yan M."/>
            <person name="Wang P."/>
            <person name="Xu J."/>
            <person name="Bruns T."/>
            <person name="Baldrian P."/>
            <person name="Vilgalys R."/>
            <person name="Henrissat B."/>
            <person name="Grigoriev I.V."/>
            <person name="Hibbett D."/>
            <person name="Nagy L.G."/>
            <person name="Martin F.M."/>
        </authorList>
    </citation>
    <scope>NUCLEOTIDE SEQUENCE</scope>
    <source>
        <strain evidence="2">BED1</strain>
    </source>
</reference>
<dbReference type="EMBL" id="WHUW01000243">
    <property type="protein sequence ID" value="KAF8416739.1"/>
    <property type="molecule type" value="Genomic_DNA"/>
</dbReference>
<reference evidence="2" key="2">
    <citation type="journal article" date="2020" name="Nat. Commun.">
        <title>Large-scale genome sequencing of mycorrhizal fungi provides insights into the early evolution of symbiotic traits.</title>
        <authorList>
            <person name="Miyauchi S."/>
            <person name="Kiss E."/>
            <person name="Kuo A."/>
            <person name="Drula E."/>
            <person name="Kohler A."/>
            <person name="Sanchez-Garcia M."/>
            <person name="Morin E."/>
            <person name="Andreopoulos B."/>
            <person name="Barry K.W."/>
            <person name="Bonito G."/>
            <person name="Buee M."/>
            <person name="Carver A."/>
            <person name="Chen C."/>
            <person name="Cichocki N."/>
            <person name="Clum A."/>
            <person name="Culley D."/>
            <person name="Crous P.W."/>
            <person name="Fauchery L."/>
            <person name="Girlanda M."/>
            <person name="Hayes R.D."/>
            <person name="Keri Z."/>
            <person name="LaButti K."/>
            <person name="Lipzen A."/>
            <person name="Lombard V."/>
            <person name="Magnuson J."/>
            <person name="Maillard F."/>
            <person name="Murat C."/>
            <person name="Nolan M."/>
            <person name="Ohm R.A."/>
            <person name="Pangilinan J."/>
            <person name="Pereira M.F."/>
            <person name="Perotto S."/>
            <person name="Peter M."/>
            <person name="Pfister S."/>
            <person name="Riley R."/>
            <person name="Sitrit Y."/>
            <person name="Stielow J.B."/>
            <person name="Szollosi G."/>
            <person name="Zifcakova L."/>
            <person name="Stursova M."/>
            <person name="Spatafora J.W."/>
            <person name="Tedersoo L."/>
            <person name="Vaario L.M."/>
            <person name="Yamada A."/>
            <person name="Yan M."/>
            <person name="Wang P."/>
            <person name="Xu J."/>
            <person name="Bruns T."/>
            <person name="Baldrian P."/>
            <person name="Vilgalys R."/>
            <person name="Dunand C."/>
            <person name="Henrissat B."/>
            <person name="Grigoriev I.V."/>
            <person name="Hibbett D."/>
            <person name="Nagy L.G."/>
            <person name="Martin F.M."/>
        </authorList>
    </citation>
    <scope>NUCLEOTIDE SEQUENCE</scope>
    <source>
        <strain evidence="2">BED1</strain>
    </source>
</reference>